<gene>
    <name evidence="2" type="ORF">E6C60_2998</name>
</gene>
<dbReference type="Proteomes" id="UP000300879">
    <property type="component" value="Chromosome"/>
</dbReference>
<name>A0A4P8XSR0_9BACL</name>
<sequence>MKQLSLGLDIGGTNTVIGLFNESDELISKSAMRTEHQQGISDYVKRLNQEIWSLLEQQKPYTLAGIGAGVPGHLHAETGTVLRAPNLGWYDVKLGSLLEEHWRVPVAIDNDVRMYAWGEYAAGAARGCQNFICVTLGTGLAAGVVMNGGLIRGAHGYAGEIGHDPVEGNDLPCKCGKTGCLETMASATGIARLAEAAMKRGQRSILQDQAAAISAKDVCIAAEQGDALALEVFENIGSVLGRKLATMTYLLDPELIVVGGGAANAGEMLLAPIRRTLHSLYPKAHQPDVVQGQLGDSAGLYGAALSLASVRGEGNQA</sequence>
<dbReference type="InterPro" id="IPR000600">
    <property type="entry name" value="ROK"/>
</dbReference>
<dbReference type="KEGG" id="palo:E6C60_2998"/>
<evidence type="ECO:0000313" key="2">
    <source>
        <dbReference type="EMBL" id="QCT03709.1"/>
    </source>
</evidence>
<dbReference type="PANTHER" id="PTHR18964">
    <property type="entry name" value="ROK (REPRESSOR, ORF, KINASE) FAMILY"/>
    <property type="match status" value="1"/>
</dbReference>
<dbReference type="Gene3D" id="3.30.420.40">
    <property type="match status" value="2"/>
</dbReference>
<dbReference type="Pfam" id="PF00480">
    <property type="entry name" value="ROK"/>
    <property type="match status" value="1"/>
</dbReference>
<protein>
    <submittedName>
        <fullName evidence="2">Glucokinase</fullName>
    </submittedName>
</protein>
<evidence type="ECO:0000256" key="1">
    <source>
        <dbReference type="ARBA" id="ARBA00006479"/>
    </source>
</evidence>
<dbReference type="GO" id="GO:0016301">
    <property type="term" value="F:kinase activity"/>
    <property type="evidence" value="ECO:0007669"/>
    <property type="project" value="UniProtKB-KW"/>
</dbReference>
<keyword evidence="2" id="KW-0418">Kinase</keyword>
<dbReference type="PANTHER" id="PTHR18964:SF149">
    <property type="entry name" value="BIFUNCTIONAL UDP-N-ACETYLGLUCOSAMINE 2-EPIMERASE_N-ACETYLMANNOSAMINE KINASE"/>
    <property type="match status" value="1"/>
</dbReference>
<dbReference type="EMBL" id="CP040396">
    <property type="protein sequence ID" value="QCT03709.1"/>
    <property type="molecule type" value="Genomic_DNA"/>
</dbReference>
<dbReference type="RefSeq" id="WP_138226541.1">
    <property type="nucleotide sequence ID" value="NZ_CP040396.1"/>
</dbReference>
<reference evidence="2 3" key="1">
    <citation type="submission" date="2019-05" db="EMBL/GenBank/DDBJ databases">
        <authorList>
            <person name="Chen C."/>
        </authorList>
    </citation>
    <scope>NUCLEOTIDE SEQUENCE [LARGE SCALE GENOMIC DNA]</scope>
    <source>
        <strain evidence="2 3">HB172198</strain>
    </source>
</reference>
<keyword evidence="3" id="KW-1185">Reference proteome</keyword>
<proteinExistence type="inferred from homology"/>
<comment type="similarity">
    <text evidence="1">Belongs to the ROK (NagC/XylR) family.</text>
</comment>
<organism evidence="2 3">
    <name type="scientific">Paenibacillus algicola</name>
    <dbReference type="NCBI Taxonomy" id="2565926"/>
    <lineage>
        <taxon>Bacteria</taxon>
        <taxon>Bacillati</taxon>
        <taxon>Bacillota</taxon>
        <taxon>Bacilli</taxon>
        <taxon>Bacillales</taxon>
        <taxon>Paenibacillaceae</taxon>
        <taxon>Paenibacillus</taxon>
    </lineage>
</organism>
<dbReference type="InterPro" id="IPR043129">
    <property type="entry name" value="ATPase_NBD"/>
</dbReference>
<dbReference type="OrthoDB" id="9810372at2"/>
<dbReference type="SUPFAM" id="SSF53067">
    <property type="entry name" value="Actin-like ATPase domain"/>
    <property type="match status" value="1"/>
</dbReference>
<evidence type="ECO:0000313" key="3">
    <source>
        <dbReference type="Proteomes" id="UP000300879"/>
    </source>
</evidence>
<dbReference type="AlphaFoldDB" id="A0A4P8XSR0"/>
<accession>A0A4P8XSR0</accession>
<keyword evidence="2" id="KW-0808">Transferase</keyword>